<dbReference type="Gene3D" id="3.90.1290.10">
    <property type="entry name" value="Plakin repeat"/>
    <property type="match status" value="24"/>
</dbReference>
<evidence type="ECO:0000256" key="6">
    <source>
        <dbReference type="ARBA" id="ARBA00022737"/>
    </source>
</evidence>
<feature type="compositionally biased region" description="Low complexity" evidence="10">
    <location>
        <begin position="5666"/>
        <end position="5682"/>
    </location>
</feature>
<dbReference type="FunFam" id="3.90.1290.10:FF:000002">
    <property type="entry name" value="Plectin a"/>
    <property type="match status" value="1"/>
</dbReference>
<dbReference type="Proteomes" id="UP001174136">
    <property type="component" value="Unassembled WGS sequence"/>
</dbReference>
<keyword evidence="12" id="KW-1185">Reference proteome</keyword>
<keyword evidence="5" id="KW-0597">Phosphoprotein</keyword>
<dbReference type="InterPro" id="IPR035915">
    <property type="entry name" value="Plakin_repeat_sf"/>
</dbReference>
<dbReference type="GO" id="GO:0098609">
    <property type="term" value="P:cell-cell adhesion"/>
    <property type="evidence" value="ECO:0007669"/>
    <property type="project" value="TreeGrafter"/>
</dbReference>
<name>A0AA47M7H2_MERPO</name>
<evidence type="ECO:0000256" key="8">
    <source>
        <dbReference type="ARBA" id="ARBA00023054"/>
    </source>
</evidence>
<dbReference type="GO" id="GO:0005737">
    <property type="term" value="C:cytoplasm"/>
    <property type="evidence" value="ECO:0007669"/>
    <property type="project" value="TreeGrafter"/>
</dbReference>
<accession>A0AA47M7H2</accession>
<dbReference type="Gene3D" id="3.30.160.780">
    <property type="match status" value="1"/>
</dbReference>
<evidence type="ECO:0000256" key="9">
    <source>
        <dbReference type="ARBA" id="ARBA00023136"/>
    </source>
</evidence>
<dbReference type="SUPFAM" id="SSF75399">
    <property type="entry name" value="Plakin repeat"/>
    <property type="match status" value="24"/>
</dbReference>
<dbReference type="EMBL" id="JAOPHQ010005478">
    <property type="protein sequence ID" value="KAK0135088.1"/>
    <property type="molecule type" value="Genomic_DNA"/>
</dbReference>
<comment type="subcellular location">
    <subcellularLocation>
        <location evidence="2">Cell junction</location>
        <location evidence="2">Desmosome</location>
    </subcellularLocation>
    <subcellularLocation>
        <location evidence="1">Cell membrane</location>
    </subcellularLocation>
</comment>
<evidence type="ECO:0000256" key="5">
    <source>
        <dbReference type="ARBA" id="ARBA00022553"/>
    </source>
</evidence>
<dbReference type="GO" id="GO:0045104">
    <property type="term" value="P:intermediate filament cytoskeleton organization"/>
    <property type="evidence" value="ECO:0007669"/>
    <property type="project" value="InterPro"/>
</dbReference>
<evidence type="ECO:0000313" key="11">
    <source>
        <dbReference type="EMBL" id="KAK0135088.1"/>
    </source>
</evidence>
<keyword evidence="9" id="KW-0472">Membrane</keyword>
<dbReference type="InterPro" id="IPR001101">
    <property type="entry name" value="Plectin_repeat"/>
</dbReference>
<dbReference type="GO" id="GO:0014704">
    <property type="term" value="C:intercalated disc"/>
    <property type="evidence" value="ECO:0007669"/>
    <property type="project" value="TreeGrafter"/>
</dbReference>
<comment type="similarity">
    <text evidence="3">Belongs to the plakin or cytolinker family.</text>
</comment>
<dbReference type="PANTHER" id="PTHR23169">
    <property type="entry name" value="ENVOPLAKIN"/>
    <property type="match status" value="1"/>
</dbReference>
<feature type="region of interest" description="Disordered" evidence="10">
    <location>
        <begin position="5622"/>
        <end position="5682"/>
    </location>
</feature>
<dbReference type="GO" id="GO:0043588">
    <property type="term" value="P:skin development"/>
    <property type="evidence" value="ECO:0007669"/>
    <property type="project" value="TreeGrafter"/>
</dbReference>
<proteinExistence type="inferred from homology"/>
<dbReference type="GO" id="GO:0030057">
    <property type="term" value="C:desmosome"/>
    <property type="evidence" value="ECO:0007669"/>
    <property type="project" value="UniProtKB-SubCell"/>
</dbReference>
<keyword evidence="7" id="KW-0965">Cell junction</keyword>
<evidence type="ECO:0000313" key="12">
    <source>
        <dbReference type="Proteomes" id="UP001174136"/>
    </source>
</evidence>
<dbReference type="GO" id="GO:0005198">
    <property type="term" value="F:structural molecule activity"/>
    <property type="evidence" value="ECO:0007669"/>
    <property type="project" value="TreeGrafter"/>
</dbReference>
<dbReference type="FunFam" id="3.90.1290.10:FF:000001">
    <property type="entry name" value="Plectin a"/>
    <property type="match status" value="21"/>
</dbReference>
<evidence type="ECO:0000256" key="10">
    <source>
        <dbReference type="SAM" id="MobiDB-lite"/>
    </source>
</evidence>
<dbReference type="PANTHER" id="PTHR23169:SF26">
    <property type="entry name" value="DESMOPLAKIN"/>
    <property type="match status" value="1"/>
</dbReference>
<dbReference type="Pfam" id="PF00681">
    <property type="entry name" value="Plectin"/>
    <property type="match status" value="44"/>
</dbReference>
<dbReference type="GO" id="GO:0042060">
    <property type="term" value="P:wound healing"/>
    <property type="evidence" value="ECO:0007669"/>
    <property type="project" value="TreeGrafter"/>
</dbReference>
<reference evidence="11" key="1">
    <citation type="journal article" date="2023" name="Front. Mar. Sci.">
        <title>A new Merluccius polli reference genome to investigate the effects of global change in West African waters.</title>
        <authorList>
            <person name="Mateo J.L."/>
            <person name="Blanco-Fernandez C."/>
            <person name="Garcia-Vazquez E."/>
            <person name="Machado-Schiaffino G."/>
        </authorList>
    </citation>
    <scope>NUCLEOTIDE SEQUENCE</scope>
    <source>
        <strain evidence="11">C29</strain>
        <tissue evidence="11">Fin</tissue>
    </source>
</reference>
<feature type="compositionally biased region" description="Low complexity" evidence="10">
    <location>
        <begin position="5631"/>
        <end position="5646"/>
    </location>
</feature>
<dbReference type="SMART" id="SM00250">
    <property type="entry name" value="PLEC"/>
    <property type="match status" value="94"/>
</dbReference>
<gene>
    <name evidence="11" type="primary">DSP_1</name>
    <name evidence="11" type="ORF">N1851_029097</name>
</gene>
<protein>
    <submittedName>
        <fullName evidence="11">Desmoplakin</fullName>
    </submittedName>
</protein>
<dbReference type="GO" id="GO:0005882">
    <property type="term" value="C:intermediate filament"/>
    <property type="evidence" value="ECO:0007669"/>
    <property type="project" value="TreeGrafter"/>
</dbReference>
<evidence type="ECO:0000256" key="4">
    <source>
        <dbReference type="ARBA" id="ARBA00022475"/>
    </source>
</evidence>
<dbReference type="InterPro" id="IPR043197">
    <property type="entry name" value="Plakin"/>
</dbReference>
<dbReference type="FunFam" id="3.30.160.780:FF:000001">
    <property type="entry name" value="Plectin a"/>
    <property type="match status" value="1"/>
</dbReference>
<dbReference type="GO" id="GO:0005886">
    <property type="term" value="C:plasma membrane"/>
    <property type="evidence" value="ECO:0007669"/>
    <property type="project" value="UniProtKB-SubCell"/>
</dbReference>
<evidence type="ECO:0000256" key="1">
    <source>
        <dbReference type="ARBA" id="ARBA00004236"/>
    </source>
</evidence>
<evidence type="ECO:0000256" key="3">
    <source>
        <dbReference type="ARBA" id="ARBA00009109"/>
    </source>
</evidence>
<evidence type="ECO:0000256" key="2">
    <source>
        <dbReference type="ARBA" id="ARBA00004568"/>
    </source>
</evidence>
<comment type="caution">
    <text evidence="11">The sequence shown here is derived from an EMBL/GenBank/DDBJ whole genome shotgun (WGS) entry which is preliminary data.</text>
</comment>
<keyword evidence="8" id="KW-0175">Coiled coil</keyword>
<sequence length="5682" mass="620083">MSFAEAKKQGLIPTDSANKLLEAQAATGHIIDPETNQKLTVKEACDKGVVAKEDRERLLAAECAAIGYTDRSTAKPLSVFEAIKKGLVDKKTGLTLLQAQESTGGILDPVNSVFLPKDTAIKRKLIDEELKRSLNQQPECYLDPDTEKAVTYESLKRRCKTEYDTGLLLLPISEKQDPNKLIFDGVRKPVTAQQLLDCEVLDKPTFNQLLTKEKTVPEVATVKKVSLKGTGVIAAVIAGDQGKMSFAEAKKQGLIPTDTANKLLEAQAATGHIIDPETNQKLTVKEACDKGVVAKEDRERLLAAECAAIGYTDRSTAKPLSVFEAIKKGLVDKKTGLTLLQAQESTGGILDPVNSVFLPKDTAIKHKLIDEELKRSLNQQPECYLDPDTEKAVTYESLKRRCKTEYDTGLLLLPISEKQDQSKLIFDGVRKPVTAQQLLDCEVLDMPTYKQLLTKEKTIPEVATLKKDSLKGTGAIAAVIAGDQGKMSFAEAKKQGLIPTDSANKLLEAQAATGHIIDPETNQKLTVKEACDKGVVAKEDRERLLAAECAAIGYTDRSTAKPLSVFEAIKKGLVDKKTGLTLLQAQESTGGILDPVNSVFLPKDTAIKHKLIDEELKRSLNQQPECYLDPDTEKAVTYESLKRRCKTEYDTGLLLLPISEKQDPNKLIFDGVRKPVTAQQLLDCEVLDKPTFNQLLTKEKTIPEVATLKKVSLKGTGAIAAVIAGDQGKMSFAEAKKQGLIPTDSANKLLEAQAATGHIIDPETNQKLTVKEACDKGVVAKEDRERLLAAECAAIGYTDRSTAKPLSVFEAIKKGLVDKKTGLTLLQAQESTGGILDPVNSVFLPKDTAIKHKLIDEELKRSLNQQPECYLDPDTEKAVTYESLKRRCKTEYDTGLLLLPISEKQDPNKLIFDGVRKPVTAQQLLDCEVLDKPTFNQLLTKEKTIPEVATVKKVSLKGTGAIAAVIAGDQGKMSFAEAKKQGLIPTDSANKLLEAQAATGHIIDPETNQKLTVKEACDKGVVAKEDRERLLAAECAAIGYTDRSTAKPLSVFEAIKKGLVDKKTGLTLLQAQESTGGILDPVNSVFLPKDTAIKHKLIDEELKRSLNQQPECYLDPDTEKAVTYESLKRRCKTEYDTGLLLLPISEKQDPNKLIFDGVRKPVTAQQLLDCEVLDKPTFIQLLTKEKTIPEVATVKKVSLKGTGAIAAVIAGDQGKISFAEAKKQGLIPTDSANKLLEAQAATGHIIDPETNQKLTVKEACDKGVVAKEDRERLLAAECAAIGYTDRSTAKPLSVFEAIKKGLVDKKTGLTLLQAQESTGGILDPVNSVFLPKDTAIKRKLIDEELKCSLNQQPECYLDPDTDKAVTYESLKRRCKTEYDTGLLLLPISEKQDPNKLIFDGVRKPVTAQQLLDCEVLDKPTFIQLLTKEKTIPEVATVKKVSLKGTGAIAAVIAGDQGKISFAEAKKQGLIPTDSANKLLEAQAATGHIIDPETNQKLTVKEACDKGVVAKEDRERLLAAECAAIGYTDRSTDKPLSVFEAIKKGLVDKKTGLTLLQAQESTGGILDPVNSVFLPKDTAIKHKLIDEELKRSLNQQPECYLDPDTEKAVTYESLKRRCKTEYDTGLLLLPISEKQDPNKLIFDGVRKPVTAQQLLDCEVLDKPTFNQLLTKEKTVPEVATVKKDSLKGTGAIAAVIAGDQGKMSFAEAKKQGLIPTDSANKLLEAQAATGHIIDPETNQKLTVKEACDKGVVAKEDRERLLAAECAAIGYTDRSTAKPLSVFEAIKKGLVDKKTGLTLLQAQESTGGILDPVNSVFLPKDTAIKHKLIDEELKRSLNQQPECYLDPDTEKAVTYESLKRRCKTEYDTGLLLLPISEKQDPNKLIFDGVRKPVTAQQLLDCEILDKPTFIQLLTKEKTIPEVATVKKVSLKGTGAIAAVIAGDQGKMSFAEAKKQGLIPTDTANKLLEAQAATGHIIDPETNQKLTVKEACDKGVVAKEDRERLLAAECAAIGYTDQSTGKRLSVFEAIKKGLVDKKTGLTLLQAQESTGGILDPVNSVFLPKDTAIKHKLIDEELKRSLNQQPECYLDPDTEKAVTYESLKRRCKTEYDTGLLLLPISEKQDPNKLIFDGVRKPVTAQQLLDCEILDKPTFIQLLTKEKTIPEVATVKKVSLKGTGAIAAVIAGDQGKMSFAEAKKQGLIPTDTANKLLEAQAATGHIIDPETNQKLTVKEACDKGVVAKEDRERLLAAECAAIGYTDQSTGKRLSVFEAIKKGLVDKKTGLTLLQAQESTGGILDPVNSVFLPKDTAIKHKLIDEELKRSLNQQPECYLDPDTEKAVTYESLKRRCKTEYDTGLLLLPISEKQDPNKLIFDGVRKPVTAQQLLDCEVLDMPTYKQLLTKEKTIPEVATLKKVSLKGTGAIAAVLAGDQGKMSFAEAKKQGLIPTDSANKLLEAQAATGHIIDPETNQKLTVKEASDKGVVAKEDRERLLAAECAAIGYTDRSTTKPLSVFEAIKKGLVDKETGLTLLQAQESTGGILDPVNSVFLPKHTAIKRKLIDEELKRSLNQQPECYLDPDTGKAVTYESLKRRCKTEYDTGLLLLPVSEKQNPNKLIFDGVRKLVTAQQLLDCEVLDMPTYKQLLTKEKTIPEVATVKKVSLKGTGAIAAVIAGDQGKMSIAEAKKQGLIPTETANKLLEAQAATGHIIDPETNQKLTVKEACDKGVVAKEDRERLLAAECAAIGYTDQSTGKRLSVFEAIKKGLVDKKTGLTLLQAQESTGGILDPVNSVFLPKDTAIKHKLIDEELKRSLNQQPECYLDPDTEKAVTYESLKRRCKTEYDTGLLLLPISEKQDQNKLIFDGVRKLVTAQQLLDCEVLDMPTYKQLLTKEKTIPEVATVKKVSLKGTGAIAAVIAGDQGKMSIAEAKKQGLIPTETANKLLEAQAATGHIIDPETNQKLTVKEACDKGVVAKEDRERLLAAECAAIGYTDQSTGKRLSVFEAIKKGLVDKKTGLTLLQAQESTGGILDPVNSVFLPKDTAIKHKLIDEELKRSLNQQPECYLDPDTGKAVTYESLKRRCKTEYDTGLLLLPVSEKQNPNKLIFDGVRKLVTAQQLLDCEVLDMPTYKQLLTKEKTIPEVATVKKVSLKGTGAIAAVIAGDQGKMSFAEAKKQGLIPTESANKLLEAQAATGHIIDPETNQKLTIKEACDKGVVAKEDRERLLAAECAAIGYTDQSTGKPLSVFEAIKKGLVDKKTGLTLLQAQESTGGILDPVNSVFLPKDTAIKRKLIDEELKHSLNQQPECYLDPDTEKAVTYESLKRRCKTEYDTGLLLLPISEKQDPNKLIFDGVRKPVTAQQLLDCEVLDMPTYKQLLTKEKTIPEVATVKKVSLKGTGAIAAVIAGDQGKMSFAEAKKRGLIPTESANKLLEAQAATGHIIDPETNQKLTVKEACDKGVVAKEDRERLLAAECAAIGYTDQSTGKPLSVFEAIKKGLVDKKTGLTLLQAQESTGGILDPVNSVFLPKDTAIKCKLIDEELKRSLNQQPGCYLDPDTEKAVTYESLKRRCKTEYDTGLLLLPISEKQDPNKLIFDGVRKPVTAQQLLDCEVLDMPTFKQLLTKEKTIPEVATVKNVSLKGIGAIAAVIAGDQGKMSFAEAKKQGLIPTDSANKLLEAQAATGHIIDPETNQKLTVREACDKGVVAKEDRERLLAAECAAIGYTDRSTSKPLSVFEAMKRGIVDNKTGLTLLQAQESAGGIVDPVNSIFLPKDTAVKRKLIDEELKRSLNQQPKCYMDPDTEKAVTYESLKRRCKIEYDTGLLLLPISGKKDPTKLIFDGIHKTVTAQQLLDCDISDKPTFNQLLTEQKTVPELSKDNTVTLKGTGAIAAVIAGDQGKMSFAEAKKRVLISTDSANKLLEAQAATGHIIDPRTNQKLTVEKACDKGVVAKEDKEQLLAAESAAIGYTDQSTGNPLSVFEAMKKGIVDKKTALTLLQAQESAGGILDPVNSVFLPKETAIKRTLIDEELKHSLNQQPECYMDPDTEKSVTYQSLKRRCKTEYETGLLLLPISEKQNPNKLIFDGVRKPVTAQQLLDCDILDKPTFNQLLTKEKTIPEVSADKKACLKGTGAIAAVIAGDQGKMSFAEAKKQRLIPTDSANKLLEAQAATGHIIDPETNQKLTVKEACDKGVVAKEDRERLLAAECAATGYTDRTTGQPLSVFEAMKKGIVDKKTTLTLLQAQVSSGGILDPVNSVFLPKEKAIKHKLIDEELKHSLNQEPECYLDPDTEKGVTYESLKRRCKAEYDTGLLLLPISEKQDPNKLIFDGVRKPVTAQQLLDCDILDKPTFNQLLTKEKTIPEVSADKKASLKGTGAIAGVIAGYQGKMSFAEAKEKGFLPPDTAMMLLEAQAATGHIIDPRTNQKLTVEEACDKGVVSREDRDRLLAAESAAIGYISRSTAKPLSIFEAMNKGIVDKTTALSLLQAQASAGGIIDPLNSVRLPNETAIKCKILNEELNHALNQQPGCYIDPETENGISYDYLKRRCKTESDTGLLLLPLPEKQPNPTKQIFDGVRQTVTTQRLVDSSVLYKPTFEEIVTGEKTVVSSTKTVSLKGTGIITTVIAGNQDMSFSEAKKQVNLLPDSANILVEAHVASGHIIDISTDQSQPVKSARDIGMGAKDDRDRYSAAESAAIGYTDQSTAKLLCNLPDEELNLALKQHPVCYVDSDTEKGVTYESLKRWSKTESHTGLILLPISEQQDPNKLIFDGIRKTVTARQLLDCGVLDKKTFNLLVEGKKTVSDVSVDKKLYLKGTGSIGGLAAGPLGQMSFTEARNGNIISSDSANFLLDAQAATGHIIDPRTDQKLTVEEAYAKGVIDPNDRVRLLAIEAAAIGYRDPNTSKLLTASQAMRKGFIDKDTALRILQAQESVGGILDPFLSVFLPKDIAMDRNLIDEELYHALHSSPECFLDPDTQQGTSYLSLKKKCKANLSTGLLLLPAPEKPLTFQGLRGKVSITDLVDANLLDHSVVESLRAGTLTNQDIEQHLQSYLRGSTCIAGVYDETSNKVMSIYKAMKEGLLTPGTTLVLLEAQAASGFLVDPVQNIHLTVRDAVNRGLVGPEFKDKLLSAERAVTGYKLPGSDKVMSIFETMEIGLLERGHGIRLLEAQIASGGIIDPIHSHRIDVEAAYKRGYFNAQMNQILADEGDDTKGFCDPNTNDSLSYMELKHRCITDENTGLILLPILDKTNKEQSTQKNTLRKRRVVIVDPDTNREMTVREAFDKGLIDYSTYIELSMQECEWEEITTTAPDGSSRVMIVDRKSGKQYDICELLEQGVIDQSIYKQYTSHHITLTEFADILTRKVKKGFSTSSELLNEGNSGLTASAQCSSVSPTLSKMTTTRTTTVTGSSSTVSRDVSTSADSLKHLSSVSITLTPPVEALHEQEPVGAIFDTETVEKIPILEARNRGIMDSITAQRMLEAQACTGGIVDPSNGHRHGIQEACRLGLIDEVMAPMLKSAQKAYVGFQNVKTKRKMSAAEAMREKWLPYEAGQRFMEYQFVTGGLYDPELGCRRTIEDALNMGWVDGRTAQKLQDTRRHSKHLTCPKTKLKISYKEALDNCLLEETTGVRMLQASTISSRGISSPYNVSSAPGSTTGSRSSSQRGSRRSSIDLGSPTSSVARQYSSTSYNVVSFSSRSTQ</sequence>
<keyword evidence="4" id="KW-1003">Cell membrane</keyword>
<evidence type="ECO:0000256" key="7">
    <source>
        <dbReference type="ARBA" id="ARBA00022949"/>
    </source>
</evidence>
<organism evidence="11 12">
    <name type="scientific">Merluccius polli</name>
    <name type="common">Benguela hake</name>
    <name type="synonym">Merluccius cadenati</name>
    <dbReference type="NCBI Taxonomy" id="89951"/>
    <lineage>
        <taxon>Eukaryota</taxon>
        <taxon>Metazoa</taxon>
        <taxon>Chordata</taxon>
        <taxon>Craniata</taxon>
        <taxon>Vertebrata</taxon>
        <taxon>Euteleostomi</taxon>
        <taxon>Actinopterygii</taxon>
        <taxon>Neopterygii</taxon>
        <taxon>Teleostei</taxon>
        <taxon>Neoteleostei</taxon>
        <taxon>Acanthomorphata</taxon>
        <taxon>Zeiogadaria</taxon>
        <taxon>Gadariae</taxon>
        <taxon>Gadiformes</taxon>
        <taxon>Gadoidei</taxon>
        <taxon>Merlucciidae</taxon>
        <taxon>Merluccius</taxon>
    </lineage>
</organism>
<keyword evidence="6" id="KW-0677">Repeat</keyword>